<evidence type="ECO:0000313" key="4">
    <source>
        <dbReference type="EMBL" id="SGZ52864.1"/>
    </source>
</evidence>
<dbReference type="AlphaFoldDB" id="A0A1L0DA52"/>
<reference evidence="4 5" key="1">
    <citation type="submission" date="2016-10" db="EMBL/GenBank/DDBJ databases">
        <authorList>
            <person name="de Groot N.N."/>
        </authorList>
    </citation>
    <scope>NUCLEOTIDE SEQUENCE [LARGE SCALE GENOMIC DNA]</scope>
    <source>
        <strain evidence="4 5">CBS 141442</strain>
    </source>
</reference>
<evidence type="ECO:0000256" key="2">
    <source>
        <dbReference type="SAM" id="MobiDB-lite"/>
    </source>
</evidence>
<evidence type="ECO:0000259" key="3">
    <source>
        <dbReference type="Pfam" id="PF22874"/>
    </source>
</evidence>
<dbReference type="Proteomes" id="UP000182334">
    <property type="component" value="Chromosome III"/>
</dbReference>
<protein>
    <submittedName>
        <fullName evidence="4">CIC11C00000005247</fullName>
    </submittedName>
</protein>
<feature type="domain" description="SBE2/SBE22 middle" evidence="3">
    <location>
        <begin position="344"/>
        <end position="430"/>
    </location>
</feature>
<evidence type="ECO:0000313" key="5">
    <source>
        <dbReference type="Proteomes" id="UP000182334"/>
    </source>
</evidence>
<feature type="region of interest" description="Disordered" evidence="2">
    <location>
        <begin position="58"/>
        <end position="100"/>
    </location>
</feature>
<organism evidence="4 5">
    <name type="scientific">Sungouiella intermedia</name>
    <dbReference type="NCBI Taxonomy" id="45354"/>
    <lineage>
        <taxon>Eukaryota</taxon>
        <taxon>Fungi</taxon>
        <taxon>Dikarya</taxon>
        <taxon>Ascomycota</taxon>
        <taxon>Saccharomycotina</taxon>
        <taxon>Pichiomycetes</taxon>
        <taxon>Metschnikowiaceae</taxon>
        <taxon>Sungouiella</taxon>
    </lineage>
</organism>
<feature type="coiled-coil region" evidence="1">
    <location>
        <begin position="507"/>
        <end position="534"/>
    </location>
</feature>
<dbReference type="EMBL" id="LT635758">
    <property type="protein sequence ID" value="SGZ52864.1"/>
    <property type="molecule type" value="Genomic_DNA"/>
</dbReference>
<accession>A0A1L0DA52</accession>
<keyword evidence="1" id="KW-0175">Coiled coil</keyword>
<sequence>MYHPNVSLHSLNDQNLYEISIGTLKLKKKYPGIPPRRVGLTSSLATLSETKRPGDYYIQKLGNSSSNLPRVRRPASGISVTSSDTSKDSDDVSLLASSQFDPPDSRLSSMTMNTLYLTKNADSSISKPVSEKNTLAEEDVDQMSASILTITLENDVSASDLTDVIPNRMVKPKLRAMSTSSVMDLHLIVPLSKTRTVSSSFLLTRTKTKYYNPKEKKERQQLRKKVYDDFDNDDEILSNDLDLVFNVPVVKNFGEMYRYRHHSSSSMLSHNDLSMDDDNKYHPHSNMASMKPCPLPGRLNHSTLSVDTTLGSMPEHAPYNTLEEFAEEGNLFPFAHDNDGEISQNISEFYGQRSMSYSKLVKQSREAHMVYKLPNYIRSQSSIDDLTLMSPEKLEMIDQSRPINLPPKCASDKVKHNKEFKRVLSGFEINSKQQNGARRKLGELFILNQQVWFKLMITINDDKEFAGKLSYEKEKLRKVAWESLISEKFCFDFFMKVLTLNSAEGYSDQVKKNLAALETKYQSLSAQMKAMKDSEFDKVINLVLLRPVYVNFIREVSNRKDSEFDIDAFKANYKHLLYLKSYSDGGLKKHHEIFIIPMFLIFFQTQETFENICILIELFDKNVFNEEILGDLNKKLKNWKDLSGMSTSSMPYKILSKFDSLKEFEYLNSGSFFELLIQLNDKLPLSLSAPSTPIVSQGGFAQLTSAKQSAEFLEGANGNLATSSAESLADLNLSSIYYKSSSLSLVGIFLQLLVLYSNSPKSKKLNFLKMYQACLLTVFKFYHINWNSTGELVRGNQSIRLNHSSDEMMNLESFLDKWKEIFKKM</sequence>
<keyword evidence="5" id="KW-1185">Reference proteome</keyword>
<dbReference type="Pfam" id="PF22874">
    <property type="entry name" value="SBE2_M"/>
    <property type="match status" value="1"/>
</dbReference>
<name>A0A1L0DA52_9ASCO</name>
<dbReference type="OrthoDB" id="289721at2759"/>
<dbReference type="InterPro" id="IPR053949">
    <property type="entry name" value="SBE2/SBE22_M"/>
</dbReference>
<evidence type="ECO:0000256" key="1">
    <source>
        <dbReference type="SAM" id="Coils"/>
    </source>
</evidence>
<gene>
    <name evidence="4" type="ORF">SAMEA4029010_CIC11G00000005247</name>
</gene>
<dbReference type="STRING" id="45354.A0A1L0DA52"/>
<proteinExistence type="predicted"/>